<gene>
    <name evidence="2" type="ORF">M404DRAFT_748158</name>
</gene>
<dbReference type="AlphaFoldDB" id="A0A0C3PE30"/>
<evidence type="ECO:0000256" key="1">
    <source>
        <dbReference type="SAM" id="MobiDB-lite"/>
    </source>
</evidence>
<feature type="region of interest" description="Disordered" evidence="1">
    <location>
        <begin position="28"/>
        <end position="56"/>
    </location>
</feature>
<sequence length="103" mass="11072">MKRYHRTSSMLVLVGLAGLKDVRSVGSRRHVLTSHSPKRSSSVPARSVSVPEAHSGACTERSMLSAPLMTKKRHTESLAASTSLTVSWLIRASSDVPILVYGG</sequence>
<proteinExistence type="predicted"/>
<reference evidence="2 3" key="1">
    <citation type="submission" date="2014-04" db="EMBL/GenBank/DDBJ databases">
        <authorList>
            <consortium name="DOE Joint Genome Institute"/>
            <person name="Kuo A."/>
            <person name="Kohler A."/>
            <person name="Costa M.D."/>
            <person name="Nagy L.G."/>
            <person name="Floudas D."/>
            <person name="Copeland A."/>
            <person name="Barry K.W."/>
            <person name="Cichocki N."/>
            <person name="Veneault-Fourrey C."/>
            <person name="LaButti K."/>
            <person name="Lindquist E.A."/>
            <person name="Lipzen A."/>
            <person name="Lundell T."/>
            <person name="Morin E."/>
            <person name="Murat C."/>
            <person name="Sun H."/>
            <person name="Tunlid A."/>
            <person name="Henrissat B."/>
            <person name="Grigoriev I.V."/>
            <person name="Hibbett D.S."/>
            <person name="Martin F."/>
            <person name="Nordberg H.P."/>
            <person name="Cantor M.N."/>
            <person name="Hua S.X."/>
        </authorList>
    </citation>
    <scope>NUCLEOTIDE SEQUENCE [LARGE SCALE GENOMIC DNA]</scope>
    <source>
        <strain evidence="2 3">Marx 270</strain>
    </source>
</reference>
<dbReference type="HOGENOM" id="CLU_2264823_0_0_1"/>
<dbReference type="EMBL" id="KN831948">
    <property type="protein sequence ID" value="KIO12055.1"/>
    <property type="molecule type" value="Genomic_DNA"/>
</dbReference>
<evidence type="ECO:0000313" key="3">
    <source>
        <dbReference type="Proteomes" id="UP000054217"/>
    </source>
</evidence>
<feature type="compositionally biased region" description="Basic residues" evidence="1">
    <location>
        <begin position="28"/>
        <end position="38"/>
    </location>
</feature>
<accession>A0A0C3PE30</accession>
<name>A0A0C3PE30_PISTI</name>
<keyword evidence="3" id="KW-1185">Reference proteome</keyword>
<dbReference type="InParanoid" id="A0A0C3PE30"/>
<organism evidence="2 3">
    <name type="scientific">Pisolithus tinctorius Marx 270</name>
    <dbReference type="NCBI Taxonomy" id="870435"/>
    <lineage>
        <taxon>Eukaryota</taxon>
        <taxon>Fungi</taxon>
        <taxon>Dikarya</taxon>
        <taxon>Basidiomycota</taxon>
        <taxon>Agaricomycotina</taxon>
        <taxon>Agaricomycetes</taxon>
        <taxon>Agaricomycetidae</taxon>
        <taxon>Boletales</taxon>
        <taxon>Sclerodermatineae</taxon>
        <taxon>Pisolithaceae</taxon>
        <taxon>Pisolithus</taxon>
    </lineage>
</organism>
<reference evidence="3" key="2">
    <citation type="submission" date="2015-01" db="EMBL/GenBank/DDBJ databases">
        <title>Evolutionary Origins and Diversification of the Mycorrhizal Mutualists.</title>
        <authorList>
            <consortium name="DOE Joint Genome Institute"/>
            <consortium name="Mycorrhizal Genomics Consortium"/>
            <person name="Kohler A."/>
            <person name="Kuo A."/>
            <person name="Nagy L.G."/>
            <person name="Floudas D."/>
            <person name="Copeland A."/>
            <person name="Barry K.W."/>
            <person name="Cichocki N."/>
            <person name="Veneault-Fourrey C."/>
            <person name="LaButti K."/>
            <person name="Lindquist E.A."/>
            <person name="Lipzen A."/>
            <person name="Lundell T."/>
            <person name="Morin E."/>
            <person name="Murat C."/>
            <person name="Riley R."/>
            <person name="Ohm R."/>
            <person name="Sun H."/>
            <person name="Tunlid A."/>
            <person name="Henrissat B."/>
            <person name="Grigoriev I.V."/>
            <person name="Hibbett D.S."/>
            <person name="Martin F."/>
        </authorList>
    </citation>
    <scope>NUCLEOTIDE SEQUENCE [LARGE SCALE GENOMIC DNA]</scope>
    <source>
        <strain evidence="3">Marx 270</strain>
    </source>
</reference>
<feature type="compositionally biased region" description="Low complexity" evidence="1">
    <location>
        <begin position="39"/>
        <end position="51"/>
    </location>
</feature>
<evidence type="ECO:0000313" key="2">
    <source>
        <dbReference type="EMBL" id="KIO12055.1"/>
    </source>
</evidence>
<dbReference type="Proteomes" id="UP000054217">
    <property type="component" value="Unassembled WGS sequence"/>
</dbReference>
<protein>
    <submittedName>
        <fullName evidence="2">Uncharacterized protein</fullName>
    </submittedName>
</protein>